<dbReference type="Pfam" id="PF04357">
    <property type="entry name" value="TamB"/>
    <property type="match status" value="1"/>
</dbReference>
<comment type="caution">
    <text evidence="6">The sequence shown here is derived from an EMBL/GenBank/DDBJ whole genome shotgun (WGS) entry which is preliminary data.</text>
</comment>
<evidence type="ECO:0000259" key="5">
    <source>
        <dbReference type="Pfam" id="PF04357"/>
    </source>
</evidence>
<dbReference type="OrthoDB" id="5555605at2"/>
<organism evidence="6 7">
    <name type="scientific">Idiomarina tyrosinivorans</name>
    <dbReference type="NCBI Taxonomy" id="1445662"/>
    <lineage>
        <taxon>Bacteria</taxon>
        <taxon>Pseudomonadati</taxon>
        <taxon>Pseudomonadota</taxon>
        <taxon>Gammaproteobacteria</taxon>
        <taxon>Alteromonadales</taxon>
        <taxon>Idiomarinaceae</taxon>
        <taxon>Idiomarina</taxon>
    </lineage>
</organism>
<dbReference type="GO" id="GO:0005886">
    <property type="term" value="C:plasma membrane"/>
    <property type="evidence" value="ECO:0007669"/>
    <property type="project" value="InterPro"/>
</dbReference>
<dbReference type="AlphaFoldDB" id="A0A432ZM10"/>
<keyword evidence="3" id="KW-1133">Transmembrane helix</keyword>
<evidence type="ECO:0000313" key="6">
    <source>
        <dbReference type="EMBL" id="RUO78802.1"/>
    </source>
</evidence>
<dbReference type="Proteomes" id="UP000287996">
    <property type="component" value="Unassembled WGS sequence"/>
</dbReference>
<name>A0A432ZM10_9GAMM</name>
<sequence>MRPYKTLATAFLCLIFGVPLLLTAIISTGFGLNWAAQTVLHITRAPVTIARIEGQWWSTIVAHDVQINTGANQLSATRVEVQWSPWSLFDGELDVHHVYIDSPNLSLASSTAATTAESKPVTLDIAAPLPIQITKLRVSDGELHRAEIDQPFAAELALSWQRHKVTTQITRLHVGALTVAGDASLSLTPTLSHQLRLSADYEAAQHYRATVELRGNSQTSDAQVNVSQPQSVAVTAQLQQLLTDLHFSGKIRIAQPLKPQQWLADLPDDLPQLQGTMQFDGDLEAITLQPDVILNHQQQQMALTGKISVALKQHQAKIHQAEITLSEGLANGQLAVSGELNWQQPQHPHVALNAKWQQLNLQLPQQPTIQSTTGDLSVVGTRQHLQVELQQQLQIAEQQFGKMHSSLTLLPESAHIEHQLKDYNGNLVADISWHNKSLQIEQFNADFPHLTASASGNLTNSIDWDLMIADLSMLPIAAVDVAGKLKASGQVSGSLQDPRVNTHVTINELKLNQTSLGDVSTRLAGTLSEHHLELSIASTKNHLETRVDGSYQDQQWQGTINQLALNIDNYDQWQQLQPTPLRVSPTQQKLGELCLKAQSNQQLTCIQGEHQGQSVSFASNIEYLPVVWLEPWLQLPLGTNLEGGFKAVAEGLYDINQQRFSTLDAELSGQSFAIRSNRIPEPITFKQLRLTAQQQPDKPILLDFMLQPQSFAGSATASVTLEDFRADSPIKGKIDVTLDDLALVNALISQVEQAKGHAQAEITINGKLQQPVLSGHANVVASQLLIPQTGTLINDLTATVSDAQTSRQQFEVTVKGRAGNSKDDGNFAARGWINPIQRKGQITLRAERATVIDTPELKLTLSPDIDIRLQPERTELSGTVRVPSARIAKPDMSNTVTASSDVVVVKNGEPVRDKMVKTKHDLYADIKVVLGDDVQVKALGFKGQLNGSLVIHEQPKQPTTATGSVNVNTGEYEIYGQKLNVEKGSFIYTGTPIDNPGLDLRVTRRFTNPAADPAYVKVGAQVAGTLNNPSLNLFSDPSMPDSDILSYLVLGRAPGAGETNADALQLQAAILLGTQGTNVIGKNVKDAFGLDTFGIDNLGNSTEDTSFYIGKYLSPDLYVKYGIGLLTPINTFFLRYRLTDNLFLESHSSTQSQGGDIIYSFETN</sequence>
<accession>A0A432ZM10</accession>
<evidence type="ECO:0000256" key="2">
    <source>
        <dbReference type="ARBA" id="ARBA00022692"/>
    </source>
</evidence>
<feature type="domain" description="Translocation and assembly module TamB C-terminal" evidence="5">
    <location>
        <begin position="822"/>
        <end position="1162"/>
    </location>
</feature>
<dbReference type="EMBL" id="PIQH01000010">
    <property type="protein sequence ID" value="RUO78802.1"/>
    <property type="molecule type" value="Genomic_DNA"/>
</dbReference>
<reference evidence="6 7" key="1">
    <citation type="journal article" date="2011" name="Front. Microbiol.">
        <title>Genomic signatures of strain selection and enhancement in Bacillus atrophaeus var. globigii, a historical biowarfare simulant.</title>
        <authorList>
            <person name="Gibbons H.S."/>
            <person name="Broomall S.M."/>
            <person name="McNew L.A."/>
            <person name="Daligault H."/>
            <person name="Chapman C."/>
            <person name="Bruce D."/>
            <person name="Karavis M."/>
            <person name="Krepps M."/>
            <person name="McGregor P.A."/>
            <person name="Hong C."/>
            <person name="Park K.H."/>
            <person name="Akmal A."/>
            <person name="Feldman A."/>
            <person name="Lin J.S."/>
            <person name="Chang W.E."/>
            <person name="Higgs B.W."/>
            <person name="Demirev P."/>
            <person name="Lindquist J."/>
            <person name="Liem A."/>
            <person name="Fochler E."/>
            <person name="Read T.D."/>
            <person name="Tapia R."/>
            <person name="Johnson S."/>
            <person name="Bishop-Lilly K.A."/>
            <person name="Detter C."/>
            <person name="Han C."/>
            <person name="Sozhamannan S."/>
            <person name="Rosenzweig C.N."/>
            <person name="Skowronski E.W."/>
        </authorList>
    </citation>
    <scope>NUCLEOTIDE SEQUENCE [LARGE SCALE GENOMIC DNA]</scope>
    <source>
        <strain evidence="6 7">CC-PW-9</strain>
    </source>
</reference>
<dbReference type="GO" id="GO:0009306">
    <property type="term" value="P:protein secretion"/>
    <property type="evidence" value="ECO:0007669"/>
    <property type="project" value="InterPro"/>
</dbReference>
<keyword evidence="2" id="KW-0812">Transmembrane</keyword>
<protein>
    <recommendedName>
        <fullName evidence="5">Translocation and assembly module TamB C-terminal domain-containing protein</fullName>
    </recommendedName>
</protein>
<dbReference type="RefSeq" id="WP_126842583.1">
    <property type="nucleotide sequence ID" value="NZ_PIQH01000010.1"/>
</dbReference>
<evidence type="ECO:0000256" key="1">
    <source>
        <dbReference type="ARBA" id="ARBA00004167"/>
    </source>
</evidence>
<dbReference type="PANTHER" id="PTHR36985">
    <property type="entry name" value="TRANSLOCATION AND ASSEMBLY MODULE SUBUNIT TAMB"/>
    <property type="match status" value="1"/>
</dbReference>
<keyword evidence="4" id="KW-0472">Membrane</keyword>
<dbReference type="InterPro" id="IPR007452">
    <property type="entry name" value="TamB_C"/>
</dbReference>
<evidence type="ECO:0000313" key="7">
    <source>
        <dbReference type="Proteomes" id="UP000287996"/>
    </source>
</evidence>
<dbReference type="GO" id="GO:0097347">
    <property type="term" value="C:TAM protein secretion complex"/>
    <property type="evidence" value="ECO:0007669"/>
    <property type="project" value="TreeGrafter"/>
</dbReference>
<evidence type="ECO:0000256" key="4">
    <source>
        <dbReference type="ARBA" id="ARBA00023136"/>
    </source>
</evidence>
<proteinExistence type="predicted"/>
<keyword evidence="7" id="KW-1185">Reference proteome</keyword>
<evidence type="ECO:0000256" key="3">
    <source>
        <dbReference type="ARBA" id="ARBA00022989"/>
    </source>
</evidence>
<comment type="subcellular location">
    <subcellularLocation>
        <location evidence="1">Membrane</location>
        <topology evidence="1">Single-pass membrane protein</topology>
    </subcellularLocation>
</comment>
<dbReference type="PANTHER" id="PTHR36985:SF1">
    <property type="entry name" value="TRANSLOCATION AND ASSEMBLY MODULE SUBUNIT TAMB"/>
    <property type="match status" value="1"/>
</dbReference>
<gene>
    <name evidence="6" type="ORF">CWI84_10730</name>
</gene>